<comment type="catalytic activity">
    <reaction evidence="17">
        <text>(6S)-5,6,7,8-tetrahydrofolyl-(gamma-L-Glu)(n) + L-glutamate + ATP = (6S)-5,6,7,8-tetrahydrofolyl-(gamma-L-Glu)(n+1) + ADP + phosphate + H(+)</text>
        <dbReference type="Rhea" id="RHEA:10580"/>
        <dbReference type="Rhea" id="RHEA-COMP:14738"/>
        <dbReference type="Rhea" id="RHEA-COMP:14740"/>
        <dbReference type="ChEBI" id="CHEBI:15378"/>
        <dbReference type="ChEBI" id="CHEBI:29985"/>
        <dbReference type="ChEBI" id="CHEBI:30616"/>
        <dbReference type="ChEBI" id="CHEBI:43474"/>
        <dbReference type="ChEBI" id="CHEBI:141005"/>
        <dbReference type="ChEBI" id="CHEBI:456216"/>
        <dbReference type="EC" id="6.3.2.17"/>
    </reaction>
</comment>
<dbReference type="InterPro" id="IPR036615">
    <property type="entry name" value="Mur_ligase_C_dom_sf"/>
</dbReference>
<evidence type="ECO:0000256" key="19">
    <source>
        <dbReference type="ARBA" id="ARBA00049035"/>
    </source>
</evidence>
<comment type="catalytic activity">
    <reaction evidence="18">
        <text>10-formyltetrahydrofolyl-(gamma-L-Glu)(n) + L-glutamate + ATP = 10-formyltetrahydrofolyl-(gamma-L-Glu)(n+1) + ADP + phosphate + H(+)</text>
        <dbReference type="Rhea" id="RHEA:51904"/>
        <dbReference type="Rhea" id="RHEA-COMP:13088"/>
        <dbReference type="Rhea" id="RHEA-COMP:14300"/>
        <dbReference type="ChEBI" id="CHEBI:15378"/>
        <dbReference type="ChEBI" id="CHEBI:29985"/>
        <dbReference type="ChEBI" id="CHEBI:30616"/>
        <dbReference type="ChEBI" id="CHEBI:43474"/>
        <dbReference type="ChEBI" id="CHEBI:134413"/>
        <dbReference type="ChEBI" id="CHEBI:456216"/>
        <dbReference type="EC" id="6.3.2.17"/>
    </reaction>
</comment>
<evidence type="ECO:0000256" key="13">
    <source>
        <dbReference type="ARBA" id="ARBA00022909"/>
    </source>
</evidence>
<evidence type="ECO:0000256" key="20">
    <source>
        <dbReference type="ARBA" id="ARBA00049161"/>
    </source>
</evidence>
<evidence type="ECO:0000259" key="23">
    <source>
        <dbReference type="Pfam" id="PF08245"/>
    </source>
</evidence>
<evidence type="ECO:0000256" key="15">
    <source>
        <dbReference type="ARBA" id="ARBA00030592"/>
    </source>
</evidence>
<reference evidence="24 25" key="1">
    <citation type="submission" date="2024-09" db="EMBL/GenBank/DDBJ databases">
        <title>Draft genome sequence of Candidatus Magnetaquicoccaceae bacterium FCR-1.</title>
        <authorList>
            <person name="Shimoshige H."/>
            <person name="Shimamura S."/>
            <person name="Taoka A."/>
            <person name="Kobayashi H."/>
            <person name="Maekawa T."/>
        </authorList>
    </citation>
    <scope>NUCLEOTIDE SEQUENCE [LARGE SCALE GENOMIC DNA]</scope>
    <source>
        <strain evidence="24 25">FCR-1</strain>
    </source>
</reference>
<evidence type="ECO:0000256" key="21">
    <source>
        <dbReference type="PIRNR" id="PIRNR001563"/>
    </source>
</evidence>
<feature type="domain" description="Mur ligase C-terminal" evidence="22">
    <location>
        <begin position="300"/>
        <end position="421"/>
    </location>
</feature>
<comment type="caution">
    <text evidence="24">The sequence shown here is derived from an EMBL/GenBank/DDBJ whole genome shotgun (WGS) entry which is preliminary data.</text>
</comment>
<dbReference type="Gene3D" id="3.90.190.20">
    <property type="entry name" value="Mur ligase, C-terminal domain"/>
    <property type="match status" value="1"/>
</dbReference>
<evidence type="ECO:0000256" key="8">
    <source>
        <dbReference type="ARBA" id="ARBA00022598"/>
    </source>
</evidence>
<dbReference type="PIRSF" id="PIRSF001563">
    <property type="entry name" value="Folylpolyglu_synth"/>
    <property type="match status" value="1"/>
</dbReference>
<proteinExistence type="inferred from homology"/>
<dbReference type="EC" id="6.3.2.17" evidence="6"/>
<protein>
    <recommendedName>
        <fullName evidence="7">Dihydrofolate synthase/folylpolyglutamate synthase</fullName>
        <ecNumber evidence="5">6.3.2.12</ecNumber>
        <ecNumber evidence="6">6.3.2.17</ecNumber>
    </recommendedName>
    <alternativeName>
        <fullName evidence="16">Folylpoly-gamma-glutamate synthetase-dihydrofolate synthetase</fullName>
    </alternativeName>
    <alternativeName>
        <fullName evidence="14">Folylpolyglutamate synthetase</fullName>
    </alternativeName>
    <alternativeName>
        <fullName evidence="15">Tetrahydrofolylpolyglutamate synthase</fullName>
    </alternativeName>
</protein>
<dbReference type="PROSITE" id="PS01012">
    <property type="entry name" value="FOLYLPOLYGLU_SYNT_2"/>
    <property type="match status" value="1"/>
</dbReference>
<evidence type="ECO:0000256" key="7">
    <source>
        <dbReference type="ARBA" id="ARBA00019357"/>
    </source>
</evidence>
<evidence type="ECO:0000256" key="12">
    <source>
        <dbReference type="ARBA" id="ARBA00022842"/>
    </source>
</evidence>
<gene>
    <name evidence="24" type="primary">folC</name>
    <name evidence="24" type="ORF">SIID45300_01091</name>
</gene>
<dbReference type="RefSeq" id="WP_420904500.1">
    <property type="nucleotide sequence ID" value="NZ_BAAFGK010000004.1"/>
</dbReference>
<keyword evidence="11 21" id="KW-0067">ATP-binding</keyword>
<evidence type="ECO:0000256" key="4">
    <source>
        <dbReference type="ARBA" id="ARBA00008276"/>
    </source>
</evidence>
<comment type="pathway">
    <text evidence="2">Cofactor biosynthesis; tetrahydrofolate biosynthesis; 7,8-dihydrofolate from 2-amino-4-hydroxy-6-hydroxymethyl-7,8-dihydropteridine diphosphate and 4-aminobenzoate: step 2/2.</text>
</comment>
<dbReference type="PANTHER" id="PTHR11136:SF0">
    <property type="entry name" value="DIHYDROFOLATE SYNTHETASE-RELATED"/>
    <property type="match status" value="1"/>
</dbReference>
<evidence type="ECO:0000256" key="5">
    <source>
        <dbReference type="ARBA" id="ARBA00013023"/>
    </source>
</evidence>
<keyword evidence="25" id="KW-1185">Reference proteome</keyword>
<dbReference type="PANTHER" id="PTHR11136">
    <property type="entry name" value="FOLYLPOLYGLUTAMATE SYNTHASE-RELATED"/>
    <property type="match status" value="1"/>
</dbReference>
<evidence type="ECO:0000256" key="17">
    <source>
        <dbReference type="ARBA" id="ARBA00047493"/>
    </source>
</evidence>
<dbReference type="EMBL" id="BAAFGK010000004">
    <property type="protein sequence ID" value="GAB0056779.1"/>
    <property type="molecule type" value="Genomic_DNA"/>
</dbReference>
<evidence type="ECO:0000256" key="6">
    <source>
        <dbReference type="ARBA" id="ARBA00013025"/>
    </source>
</evidence>
<keyword evidence="8 21" id="KW-0436">Ligase</keyword>
<keyword evidence="9" id="KW-0479">Metal-binding</keyword>
<dbReference type="EC" id="6.3.2.12" evidence="5"/>
<evidence type="ECO:0000256" key="3">
    <source>
        <dbReference type="ARBA" id="ARBA00005150"/>
    </source>
</evidence>
<dbReference type="InterPro" id="IPR013221">
    <property type="entry name" value="Mur_ligase_cen"/>
</dbReference>
<organism evidence="24 25">
    <name type="scientific">Candidatus Magnetaquiglobus chichijimensis</name>
    <dbReference type="NCBI Taxonomy" id="3141448"/>
    <lineage>
        <taxon>Bacteria</taxon>
        <taxon>Pseudomonadati</taxon>
        <taxon>Pseudomonadota</taxon>
        <taxon>Magnetococcia</taxon>
        <taxon>Magnetococcales</taxon>
        <taxon>Candidatus Magnetaquicoccaceae</taxon>
        <taxon>Candidatus Magnetaquiglobus</taxon>
    </lineage>
</organism>
<keyword evidence="10 21" id="KW-0547">Nucleotide-binding</keyword>
<comment type="catalytic activity">
    <reaction evidence="19">
        <text>(6R)-5,10-methylenetetrahydrofolyl-(gamma-L-Glu)(n) + L-glutamate + ATP = (6R)-5,10-methylenetetrahydrofolyl-(gamma-L-Glu)(n+1) + ADP + phosphate + H(+)</text>
        <dbReference type="Rhea" id="RHEA:51912"/>
        <dbReference type="Rhea" id="RHEA-COMP:13257"/>
        <dbReference type="Rhea" id="RHEA-COMP:13258"/>
        <dbReference type="ChEBI" id="CHEBI:15378"/>
        <dbReference type="ChEBI" id="CHEBI:29985"/>
        <dbReference type="ChEBI" id="CHEBI:30616"/>
        <dbReference type="ChEBI" id="CHEBI:43474"/>
        <dbReference type="ChEBI" id="CHEBI:136572"/>
        <dbReference type="ChEBI" id="CHEBI:456216"/>
        <dbReference type="EC" id="6.3.2.17"/>
    </reaction>
</comment>
<comment type="pathway">
    <text evidence="3">Cofactor biosynthesis; tetrahydrofolylpolyglutamate biosynthesis.</text>
</comment>
<evidence type="ECO:0000259" key="22">
    <source>
        <dbReference type="Pfam" id="PF02875"/>
    </source>
</evidence>
<name>A0ABQ0C7B4_9PROT</name>
<dbReference type="Pfam" id="PF02875">
    <property type="entry name" value="Mur_ligase_C"/>
    <property type="match status" value="1"/>
</dbReference>
<feature type="domain" description="Mur ligase central" evidence="23">
    <location>
        <begin position="46"/>
        <end position="191"/>
    </location>
</feature>
<keyword evidence="12" id="KW-0460">Magnesium</keyword>
<evidence type="ECO:0000256" key="11">
    <source>
        <dbReference type="ARBA" id="ARBA00022840"/>
    </source>
</evidence>
<dbReference type="GO" id="GO:0008841">
    <property type="term" value="F:dihydrofolate synthase activity"/>
    <property type="evidence" value="ECO:0007669"/>
    <property type="project" value="UniProtKB-EC"/>
</dbReference>
<sequence length="433" mass="46160">MDGESPVLRQLLERRPSETIRPGLTAIRRLLARLGDPHRHLAVIHVAGTNGKGSVIAFLEAMLRAAGIPVARFTSPHLHRFNERIRLDGRAIDDRELDPLLLETLAADPDAETTFFELTTAAAFLHVARQARFRNGSGIVLLETGLGGRLDATNVVTPLLSIVTAIGLDHCDYLGPSLERIAFEKAGILKRGIPAVVDTAGRATTRVVAGIARRRGVPLAIGGRDFRRRIFADGLGRAGWWRLEDRDGAVMLPRPALAGRHQVANAALAVAGLRCLRREGILGVSDAAIRSGVGSACWPGRLERFPGSPPVWLDGAHNPDGARVLRRFLRSPESAGGGGPTVLLFSVLDNKDGQTMVRLLAPLADAVVVVPMGGPRGRSASELLGLWPDDGRVVACDDTGQALERARAMAGAEGRVVVTGSLLLVGEARSLLC</sequence>
<evidence type="ECO:0000256" key="16">
    <source>
        <dbReference type="ARBA" id="ARBA00032510"/>
    </source>
</evidence>
<keyword evidence="13" id="KW-0289">Folate biosynthesis</keyword>
<dbReference type="InterPro" id="IPR001645">
    <property type="entry name" value="Folylpolyglutamate_synth"/>
</dbReference>
<evidence type="ECO:0000256" key="18">
    <source>
        <dbReference type="ARBA" id="ARBA00047808"/>
    </source>
</evidence>
<dbReference type="InterPro" id="IPR036565">
    <property type="entry name" value="Mur-like_cat_sf"/>
</dbReference>
<evidence type="ECO:0000256" key="1">
    <source>
        <dbReference type="ARBA" id="ARBA00002714"/>
    </source>
</evidence>
<accession>A0ABQ0C7B4</accession>
<dbReference type="Proteomes" id="UP001628193">
    <property type="component" value="Unassembled WGS sequence"/>
</dbReference>
<comment type="catalytic activity">
    <reaction evidence="20">
        <text>7,8-dihydropteroate + L-glutamate + ATP = 7,8-dihydrofolate + ADP + phosphate + H(+)</text>
        <dbReference type="Rhea" id="RHEA:23584"/>
        <dbReference type="ChEBI" id="CHEBI:15378"/>
        <dbReference type="ChEBI" id="CHEBI:17839"/>
        <dbReference type="ChEBI" id="CHEBI:29985"/>
        <dbReference type="ChEBI" id="CHEBI:30616"/>
        <dbReference type="ChEBI" id="CHEBI:43474"/>
        <dbReference type="ChEBI" id="CHEBI:57451"/>
        <dbReference type="ChEBI" id="CHEBI:456216"/>
        <dbReference type="EC" id="6.3.2.12"/>
    </reaction>
</comment>
<evidence type="ECO:0000256" key="9">
    <source>
        <dbReference type="ARBA" id="ARBA00022723"/>
    </source>
</evidence>
<dbReference type="InterPro" id="IPR004101">
    <property type="entry name" value="Mur_ligase_C"/>
</dbReference>
<dbReference type="Pfam" id="PF08245">
    <property type="entry name" value="Mur_ligase_M"/>
    <property type="match status" value="1"/>
</dbReference>
<dbReference type="SUPFAM" id="SSF53623">
    <property type="entry name" value="MurD-like peptide ligases, catalytic domain"/>
    <property type="match status" value="1"/>
</dbReference>
<comment type="similarity">
    <text evidence="4 21">Belongs to the folylpolyglutamate synthase family.</text>
</comment>
<evidence type="ECO:0000256" key="10">
    <source>
        <dbReference type="ARBA" id="ARBA00022741"/>
    </source>
</evidence>
<comment type="function">
    <text evidence="1">Functions in two distinct reactions of the de novo folate biosynthetic pathway. Catalyzes the addition of a glutamate residue to dihydropteroate (7,8-dihydropteroate or H2Pte) to form dihydrofolate (7,8-dihydrofolate monoglutamate or H2Pte-Glu). Also catalyzes successive additions of L-glutamate to tetrahydrofolate or 10-formyltetrahydrofolate or 5,10-methylenetetrahydrofolate, leading to folylpolyglutamate derivatives.</text>
</comment>
<evidence type="ECO:0000256" key="14">
    <source>
        <dbReference type="ARBA" id="ARBA00030048"/>
    </source>
</evidence>
<dbReference type="Gene3D" id="3.40.1190.10">
    <property type="entry name" value="Mur-like, catalytic domain"/>
    <property type="match status" value="1"/>
</dbReference>
<evidence type="ECO:0000313" key="24">
    <source>
        <dbReference type="EMBL" id="GAB0056779.1"/>
    </source>
</evidence>
<evidence type="ECO:0000313" key="25">
    <source>
        <dbReference type="Proteomes" id="UP001628193"/>
    </source>
</evidence>
<dbReference type="SUPFAM" id="SSF53244">
    <property type="entry name" value="MurD-like peptide ligases, peptide-binding domain"/>
    <property type="match status" value="1"/>
</dbReference>
<evidence type="ECO:0000256" key="2">
    <source>
        <dbReference type="ARBA" id="ARBA00004799"/>
    </source>
</evidence>
<dbReference type="NCBIfam" id="TIGR01499">
    <property type="entry name" value="folC"/>
    <property type="match status" value="1"/>
</dbReference>
<dbReference type="InterPro" id="IPR018109">
    <property type="entry name" value="Folylpolyglutamate_synth_CS"/>
</dbReference>